<dbReference type="SUPFAM" id="SSF56300">
    <property type="entry name" value="Metallo-dependent phosphatases"/>
    <property type="match status" value="1"/>
</dbReference>
<accession>A0ABZ2CKH7</accession>
<name>A0ABZ2CKH7_9BACI</name>
<dbReference type="Pfam" id="PF00149">
    <property type="entry name" value="Metallophos"/>
    <property type="match status" value="1"/>
</dbReference>
<reference evidence="2 3" key="1">
    <citation type="submission" date="2023-10" db="EMBL/GenBank/DDBJ databases">
        <title>Niallia locisalis sp.nov. isolated from a salt pond sample.</title>
        <authorList>
            <person name="Li X.-J."/>
            <person name="Dong L."/>
        </authorList>
    </citation>
    <scope>NUCLEOTIDE SEQUENCE [LARGE SCALE GENOMIC DNA]</scope>
    <source>
        <strain evidence="2 3">DSM 29761</strain>
    </source>
</reference>
<dbReference type="InterPro" id="IPR029052">
    <property type="entry name" value="Metallo-depent_PP-like"/>
</dbReference>
<dbReference type="InterPro" id="IPR004843">
    <property type="entry name" value="Calcineurin-like_PHP"/>
</dbReference>
<dbReference type="RefSeq" id="WP_338453053.1">
    <property type="nucleotide sequence ID" value="NZ_CP137640.1"/>
</dbReference>
<dbReference type="PANTHER" id="PTHR42850">
    <property type="entry name" value="METALLOPHOSPHOESTERASE"/>
    <property type="match status" value="1"/>
</dbReference>
<organism evidence="2 3">
    <name type="scientific">Niallia oryzisoli</name>
    <dbReference type="NCBI Taxonomy" id="1737571"/>
    <lineage>
        <taxon>Bacteria</taxon>
        <taxon>Bacillati</taxon>
        <taxon>Bacillota</taxon>
        <taxon>Bacilli</taxon>
        <taxon>Bacillales</taxon>
        <taxon>Bacillaceae</taxon>
        <taxon>Niallia</taxon>
    </lineage>
</organism>
<evidence type="ECO:0000313" key="3">
    <source>
        <dbReference type="Proteomes" id="UP001357223"/>
    </source>
</evidence>
<keyword evidence="3" id="KW-1185">Reference proteome</keyword>
<evidence type="ECO:0000259" key="1">
    <source>
        <dbReference type="Pfam" id="PF00149"/>
    </source>
</evidence>
<feature type="domain" description="Calcineurin-like phosphoesterase" evidence="1">
    <location>
        <begin position="3"/>
        <end position="152"/>
    </location>
</feature>
<evidence type="ECO:0000313" key="2">
    <source>
        <dbReference type="EMBL" id="WVX84180.1"/>
    </source>
</evidence>
<protein>
    <submittedName>
        <fullName evidence="2">Metallophosphoesterase</fullName>
    </submittedName>
</protein>
<gene>
    <name evidence="2" type="ORF">R4Z09_14995</name>
</gene>
<dbReference type="PANTHER" id="PTHR42850:SF4">
    <property type="entry name" value="ZINC-DEPENDENT ENDOPOLYPHOSPHATASE"/>
    <property type="match status" value="1"/>
</dbReference>
<dbReference type="EMBL" id="CP137640">
    <property type="protein sequence ID" value="WVX84180.1"/>
    <property type="molecule type" value="Genomic_DNA"/>
</dbReference>
<sequence>MSRILAISDIHGHVEGVKILLEMAKYDPKSDKLFLLGDFIDRRPFTWSSIEYIIELTEKGADAILGNTDCFYKKKKNGYINKKLLPRSTIKFIESLPLYIEYEDFLFVHAGIRPGFPLHLQSFKDLTDIREPFWKTAYPFSKFVVFGHTPTEKMGAKPGEIWMGPGMLGIDTGAKHHYRLTLVNLTEYISYSISTNPKHLYKDLRISYFK</sequence>
<dbReference type="Proteomes" id="UP001357223">
    <property type="component" value="Chromosome"/>
</dbReference>
<dbReference type="InterPro" id="IPR050126">
    <property type="entry name" value="Ap4A_hydrolase"/>
</dbReference>
<proteinExistence type="predicted"/>
<dbReference type="Gene3D" id="3.60.21.10">
    <property type="match status" value="1"/>
</dbReference>